<dbReference type="SMART" id="SM00342">
    <property type="entry name" value="HTH_ARAC"/>
    <property type="match status" value="1"/>
</dbReference>
<dbReference type="Pfam" id="PF12833">
    <property type="entry name" value="HTH_18"/>
    <property type="match status" value="1"/>
</dbReference>
<dbReference type="PANTHER" id="PTHR47894">
    <property type="entry name" value="HTH-TYPE TRANSCRIPTIONAL REGULATOR GADX"/>
    <property type="match status" value="1"/>
</dbReference>
<organism evidence="5 6">
    <name type="scientific">Panacagrimonas perspica</name>
    <dbReference type="NCBI Taxonomy" id="381431"/>
    <lineage>
        <taxon>Bacteria</taxon>
        <taxon>Pseudomonadati</taxon>
        <taxon>Pseudomonadota</taxon>
        <taxon>Gammaproteobacteria</taxon>
        <taxon>Nevskiales</taxon>
        <taxon>Nevskiaceae</taxon>
        <taxon>Panacagrimonas</taxon>
    </lineage>
</organism>
<evidence type="ECO:0000259" key="4">
    <source>
        <dbReference type="PROSITE" id="PS01124"/>
    </source>
</evidence>
<dbReference type="InterPro" id="IPR009057">
    <property type="entry name" value="Homeodomain-like_sf"/>
</dbReference>
<dbReference type="EMBL" id="SOBT01000008">
    <property type="protein sequence ID" value="TDU31678.1"/>
    <property type="molecule type" value="Genomic_DNA"/>
</dbReference>
<dbReference type="GO" id="GO:0003700">
    <property type="term" value="F:DNA-binding transcription factor activity"/>
    <property type="evidence" value="ECO:0007669"/>
    <property type="project" value="InterPro"/>
</dbReference>
<evidence type="ECO:0000313" key="5">
    <source>
        <dbReference type="EMBL" id="TDU31678.1"/>
    </source>
</evidence>
<dbReference type="SUPFAM" id="SSF46689">
    <property type="entry name" value="Homeodomain-like"/>
    <property type="match status" value="1"/>
</dbReference>
<gene>
    <name evidence="5" type="ORF">DFR24_1055</name>
</gene>
<dbReference type="GO" id="GO:0000976">
    <property type="term" value="F:transcription cis-regulatory region binding"/>
    <property type="evidence" value="ECO:0007669"/>
    <property type="project" value="TreeGrafter"/>
</dbReference>
<dbReference type="InterPro" id="IPR020449">
    <property type="entry name" value="Tscrpt_reg_AraC-type_HTH"/>
</dbReference>
<dbReference type="InterPro" id="IPR018060">
    <property type="entry name" value="HTH_AraC"/>
</dbReference>
<dbReference type="GO" id="GO:0005829">
    <property type="term" value="C:cytosol"/>
    <property type="evidence" value="ECO:0007669"/>
    <property type="project" value="TreeGrafter"/>
</dbReference>
<dbReference type="PROSITE" id="PS01124">
    <property type="entry name" value="HTH_ARAC_FAMILY_2"/>
    <property type="match status" value="1"/>
</dbReference>
<keyword evidence="6" id="KW-1185">Reference proteome</keyword>
<evidence type="ECO:0000256" key="2">
    <source>
        <dbReference type="ARBA" id="ARBA00023125"/>
    </source>
</evidence>
<evidence type="ECO:0000313" key="6">
    <source>
        <dbReference type="Proteomes" id="UP000295341"/>
    </source>
</evidence>
<dbReference type="InterPro" id="IPR032687">
    <property type="entry name" value="AraC-type_N"/>
</dbReference>
<name>A0A4R7PCD0_9GAMM</name>
<dbReference type="Pfam" id="PF12625">
    <property type="entry name" value="Arabinose_bd"/>
    <property type="match status" value="1"/>
</dbReference>
<evidence type="ECO:0000256" key="1">
    <source>
        <dbReference type="ARBA" id="ARBA00023015"/>
    </source>
</evidence>
<feature type="domain" description="HTH araC/xylS-type" evidence="4">
    <location>
        <begin position="262"/>
        <end position="359"/>
    </location>
</feature>
<protein>
    <submittedName>
        <fullName evidence="5">AraC family transcriptional regulator</fullName>
    </submittedName>
</protein>
<comment type="caution">
    <text evidence="5">The sequence shown here is derived from an EMBL/GenBank/DDBJ whole genome shotgun (WGS) entry which is preliminary data.</text>
</comment>
<keyword evidence="1" id="KW-0805">Transcription regulation</keyword>
<sequence>MAIRRAFLARGGPFGHSLRSHPGSTMSAEPVLHSLTISQVILNFAIDHGIDADTCLAGTGITRAMLQDPNQLATPEQEMRLIENLVLALPDQAAPGFELGLRYSVSTFGTWGFTLRTSRSLREAIERALRYIALSTAYCAFSSAVEGDRFIVCADPSEIPLPLRQFLLERDMGTALNLMRELQLTGRVVRHLEFTGRDGEAADRIRQLSGLPVCCAAPRNAVVMDLEVATTPLPTFDEHLVRVLEDQCRQLLERRQIAGIAGRVRQQLLRGLGQVCGLDEVARALHLSSRSLRRRLDEEGTSFRDLVEDTRRQLAEQMLGTTDMKLDELAVHLGYADTASFTRAFRRWHGVSPGQYRPQRSG</sequence>
<dbReference type="PRINTS" id="PR00032">
    <property type="entry name" value="HTHARAC"/>
</dbReference>
<evidence type="ECO:0000256" key="3">
    <source>
        <dbReference type="ARBA" id="ARBA00023163"/>
    </source>
</evidence>
<dbReference type="Proteomes" id="UP000295341">
    <property type="component" value="Unassembled WGS sequence"/>
</dbReference>
<keyword evidence="3" id="KW-0804">Transcription</keyword>
<dbReference type="AlphaFoldDB" id="A0A4R7PCD0"/>
<keyword evidence="2" id="KW-0238">DNA-binding</keyword>
<dbReference type="Gene3D" id="1.10.10.60">
    <property type="entry name" value="Homeodomain-like"/>
    <property type="match status" value="1"/>
</dbReference>
<reference evidence="5 6" key="1">
    <citation type="submission" date="2019-03" db="EMBL/GenBank/DDBJ databases">
        <title>Genomic Encyclopedia of Type Strains, Phase IV (KMG-IV): sequencing the most valuable type-strain genomes for metagenomic binning, comparative biology and taxonomic classification.</title>
        <authorList>
            <person name="Goeker M."/>
        </authorList>
    </citation>
    <scope>NUCLEOTIDE SEQUENCE [LARGE SCALE GENOMIC DNA]</scope>
    <source>
        <strain evidence="5 6">DSM 26377</strain>
    </source>
</reference>
<dbReference type="PANTHER" id="PTHR47894:SF1">
    <property type="entry name" value="HTH-TYPE TRANSCRIPTIONAL REGULATOR VQSM"/>
    <property type="match status" value="1"/>
</dbReference>
<accession>A0A4R7PCD0</accession>
<proteinExistence type="predicted"/>